<feature type="chain" id="PRO_5034196572" description="Immunoglobulin domain-containing protein" evidence="1">
    <location>
        <begin position="35"/>
        <end position="254"/>
    </location>
</feature>
<reference evidence="3" key="2">
    <citation type="submission" date="2025-09" db="UniProtKB">
        <authorList>
            <consortium name="Ensembl"/>
        </authorList>
    </citation>
    <scope>IDENTIFICATION</scope>
</reference>
<feature type="domain" description="Immunoglobulin" evidence="2">
    <location>
        <begin position="140"/>
        <end position="241"/>
    </location>
</feature>
<name>A0A8C1Y968_CYPCA</name>
<keyword evidence="4" id="KW-1185">Reference proteome</keyword>
<evidence type="ECO:0000313" key="4">
    <source>
        <dbReference type="Proteomes" id="UP000694427"/>
    </source>
</evidence>
<proteinExistence type="predicted"/>
<dbReference type="SMART" id="SM00409">
    <property type="entry name" value="IG"/>
    <property type="match status" value="2"/>
</dbReference>
<dbReference type="InterPro" id="IPR013783">
    <property type="entry name" value="Ig-like_fold"/>
</dbReference>
<evidence type="ECO:0000256" key="1">
    <source>
        <dbReference type="SAM" id="SignalP"/>
    </source>
</evidence>
<dbReference type="Ensembl" id="ENSCCRT00010129303.1">
    <property type="protein sequence ID" value="ENSCCRP00010116345.1"/>
    <property type="gene ID" value="ENSCCRG00010051032.1"/>
</dbReference>
<accession>A0A8C1Y968</accession>
<protein>
    <recommendedName>
        <fullName evidence="2">Immunoglobulin domain-containing protein</fullName>
    </recommendedName>
</protein>
<feature type="domain" description="Immunoglobulin" evidence="2">
    <location>
        <begin position="37"/>
        <end position="137"/>
    </location>
</feature>
<dbReference type="Pfam" id="PF07686">
    <property type="entry name" value="V-set"/>
    <property type="match status" value="1"/>
</dbReference>
<dbReference type="SUPFAM" id="SSF48726">
    <property type="entry name" value="Immunoglobulin"/>
    <property type="match status" value="2"/>
</dbReference>
<dbReference type="Gene3D" id="2.60.40.10">
    <property type="entry name" value="Immunoglobulins"/>
    <property type="match status" value="2"/>
</dbReference>
<dbReference type="InterPro" id="IPR036179">
    <property type="entry name" value="Ig-like_dom_sf"/>
</dbReference>
<feature type="signal peptide" evidence="1">
    <location>
        <begin position="1"/>
        <end position="34"/>
    </location>
</feature>
<dbReference type="FunFam" id="2.60.40.10:FF:002431">
    <property type="entry name" value="Si:ch211-222k6.3"/>
    <property type="match status" value="2"/>
</dbReference>
<dbReference type="InterPro" id="IPR003599">
    <property type="entry name" value="Ig_sub"/>
</dbReference>
<sequence length="254" mass="29114">MSLSFHMICGLKPLKMFWIVLFCLCFWHLDGVFGDEVESVSVVGGYSITLNSGLTEIMDDDWIQWTFWIENTLLAEINKQTDSMTVYDDVLDGRFRDRLKLDNQTGSLTITDTRTTDSGRYKLQMNSVGKCFKITVFGVLKSVSVKEGESVTLNSGVTEIMDDDMLQWRFVSENTLIAEINKQTDSMAVYDDVLDGRFRDRLKLDNQTGSLTITNMRISDFGVYQLHNNYIMGIMFFLSVHSELNIRFISFISL</sequence>
<evidence type="ECO:0000259" key="2">
    <source>
        <dbReference type="SMART" id="SM00409"/>
    </source>
</evidence>
<keyword evidence="1" id="KW-0732">Signal</keyword>
<dbReference type="InterPro" id="IPR013106">
    <property type="entry name" value="Ig_V-set"/>
</dbReference>
<organism evidence="3 4">
    <name type="scientific">Cyprinus carpio</name>
    <name type="common">Common carp</name>
    <dbReference type="NCBI Taxonomy" id="7962"/>
    <lineage>
        <taxon>Eukaryota</taxon>
        <taxon>Metazoa</taxon>
        <taxon>Chordata</taxon>
        <taxon>Craniata</taxon>
        <taxon>Vertebrata</taxon>
        <taxon>Euteleostomi</taxon>
        <taxon>Actinopterygii</taxon>
        <taxon>Neopterygii</taxon>
        <taxon>Teleostei</taxon>
        <taxon>Ostariophysi</taxon>
        <taxon>Cypriniformes</taxon>
        <taxon>Cyprinidae</taxon>
        <taxon>Cyprininae</taxon>
        <taxon>Cyprinus</taxon>
    </lineage>
</organism>
<dbReference type="Proteomes" id="UP000694427">
    <property type="component" value="Unplaced"/>
</dbReference>
<dbReference type="AlphaFoldDB" id="A0A8C1Y968"/>
<evidence type="ECO:0000313" key="3">
    <source>
        <dbReference type="Ensembl" id="ENSCCRP00010116345.1"/>
    </source>
</evidence>
<dbReference type="PANTHER" id="PTHR21063:SF4">
    <property type="entry name" value="CD48 ANTIGEN-RELATED"/>
    <property type="match status" value="1"/>
</dbReference>
<reference evidence="3" key="1">
    <citation type="submission" date="2025-08" db="UniProtKB">
        <authorList>
            <consortium name="Ensembl"/>
        </authorList>
    </citation>
    <scope>IDENTIFICATION</scope>
</reference>
<dbReference type="PANTHER" id="PTHR21063">
    <property type="entry name" value="LFA-3"/>
    <property type="match status" value="1"/>
</dbReference>